<evidence type="ECO:0000256" key="7">
    <source>
        <dbReference type="ARBA" id="ARBA00023027"/>
    </source>
</evidence>
<dbReference type="InterPro" id="IPR007698">
    <property type="entry name" value="AlaDH/PNT_NAD(H)-bd"/>
</dbReference>
<evidence type="ECO:0000256" key="1">
    <source>
        <dbReference type="ARBA" id="ARBA00003943"/>
    </source>
</evidence>
<dbReference type="EC" id="7.1.1.1" evidence="3"/>
<proteinExistence type="inferred from homology"/>
<comment type="catalytic activity">
    <reaction evidence="8">
        <text>NAD(+) + NADPH + H(+)(in) = NADH + NADP(+) + H(+)(out)</text>
        <dbReference type="Rhea" id="RHEA:47992"/>
        <dbReference type="ChEBI" id="CHEBI:15378"/>
        <dbReference type="ChEBI" id="CHEBI:57540"/>
        <dbReference type="ChEBI" id="CHEBI:57783"/>
        <dbReference type="ChEBI" id="CHEBI:57945"/>
        <dbReference type="ChEBI" id="CHEBI:58349"/>
        <dbReference type="EC" id="7.1.1.1"/>
    </reaction>
</comment>
<dbReference type="EMBL" id="JABFCZ010000014">
    <property type="protein sequence ID" value="MBD1547275.1"/>
    <property type="molecule type" value="Genomic_DNA"/>
</dbReference>
<reference evidence="14" key="1">
    <citation type="submission" date="2020-05" db="EMBL/GenBank/DDBJ databases">
        <title>Identification of trans-AT polyketide cluster in two marine bacteria, producers of a novel glutaramide-containing polyketide sesbanimide D and analogs.</title>
        <authorList>
            <person name="Kacar D."/>
            <person name="Rodriguez P."/>
            <person name="Canedo L."/>
            <person name="Gonzalez E."/>
            <person name="Galan B."/>
            <person name="De La Calle F."/>
            <person name="Garcia J.L."/>
        </authorList>
    </citation>
    <scope>NUCLEOTIDE SEQUENCE</scope>
    <source>
        <strain evidence="14">PHM038</strain>
    </source>
</reference>
<dbReference type="SMART" id="SM01002">
    <property type="entry name" value="AlaDh_PNT_C"/>
    <property type="match status" value="1"/>
</dbReference>
<dbReference type="Pfam" id="PF01262">
    <property type="entry name" value="AlaDh_PNT_C"/>
    <property type="match status" value="1"/>
</dbReference>
<evidence type="ECO:0000256" key="10">
    <source>
        <dbReference type="ARBA" id="ARBA00076996"/>
    </source>
</evidence>
<evidence type="ECO:0000256" key="6">
    <source>
        <dbReference type="ARBA" id="ARBA00022967"/>
    </source>
</evidence>
<dbReference type="GO" id="GO:0008750">
    <property type="term" value="F:proton-translocating NAD(P)+ transhydrogenase activity"/>
    <property type="evidence" value="ECO:0007669"/>
    <property type="project" value="UniProtKB-EC"/>
</dbReference>
<dbReference type="GO" id="GO:0006740">
    <property type="term" value="P:NADPH regeneration"/>
    <property type="evidence" value="ECO:0007669"/>
    <property type="project" value="TreeGrafter"/>
</dbReference>
<evidence type="ECO:0000256" key="4">
    <source>
        <dbReference type="ARBA" id="ARBA00022741"/>
    </source>
</evidence>
<dbReference type="NCBIfam" id="NF006942">
    <property type="entry name" value="PRK09424.1"/>
    <property type="match status" value="1"/>
</dbReference>
<organism evidence="14 15">
    <name type="scientific">Roseibium aggregatum</name>
    <dbReference type="NCBI Taxonomy" id="187304"/>
    <lineage>
        <taxon>Bacteria</taxon>
        <taxon>Pseudomonadati</taxon>
        <taxon>Pseudomonadota</taxon>
        <taxon>Alphaproteobacteria</taxon>
        <taxon>Hyphomicrobiales</taxon>
        <taxon>Stappiaceae</taxon>
        <taxon>Roseibium</taxon>
    </lineage>
</organism>
<keyword evidence="6" id="KW-1278">Translocase</keyword>
<accession>A0A926P030</accession>
<dbReference type="GO" id="GO:0050661">
    <property type="term" value="F:NADP binding"/>
    <property type="evidence" value="ECO:0007669"/>
    <property type="project" value="TreeGrafter"/>
</dbReference>
<keyword evidence="14" id="KW-0560">Oxidoreductase</keyword>
<gene>
    <name evidence="14" type="ORF">HK439_13485</name>
</gene>
<keyword evidence="7" id="KW-0520">NAD</keyword>
<dbReference type="PANTHER" id="PTHR10160:SF19">
    <property type="entry name" value="PROTON-TRANSLOCATING NAD(P)(+) TRANSHYDROGENASE"/>
    <property type="match status" value="1"/>
</dbReference>
<dbReference type="CDD" id="cd05304">
    <property type="entry name" value="Rubrum_tdh"/>
    <property type="match status" value="1"/>
</dbReference>
<dbReference type="SUPFAM" id="SSF52283">
    <property type="entry name" value="Formate/glycerate dehydrogenase catalytic domain-like"/>
    <property type="match status" value="1"/>
</dbReference>
<dbReference type="Pfam" id="PF05222">
    <property type="entry name" value="AlaDh_PNT_N"/>
    <property type="match status" value="1"/>
</dbReference>
<dbReference type="PANTHER" id="PTHR10160">
    <property type="entry name" value="NAD(P) TRANSHYDROGENASE"/>
    <property type="match status" value="1"/>
</dbReference>
<keyword evidence="4" id="KW-0547">Nucleotide-binding</keyword>
<feature type="domain" description="Alanine dehydrogenase/pyridine nucleotide transhydrogenase NAD(H)-binding" evidence="12">
    <location>
        <begin position="148"/>
        <end position="314"/>
    </location>
</feature>
<dbReference type="SMART" id="SM01003">
    <property type="entry name" value="AlaDh_PNT_N"/>
    <property type="match status" value="1"/>
</dbReference>
<comment type="function">
    <text evidence="1">The transhydrogenation between NADH and NADP is coupled to respiration and ATP hydrolysis and functions as a proton pump across the membrane.</text>
</comment>
<dbReference type="AlphaFoldDB" id="A0A926P030"/>
<evidence type="ECO:0000256" key="3">
    <source>
        <dbReference type="ARBA" id="ARBA00012943"/>
    </source>
</evidence>
<dbReference type="Gene3D" id="3.40.50.720">
    <property type="entry name" value="NAD(P)-binding Rossmann-like Domain"/>
    <property type="match status" value="2"/>
</dbReference>
<protein>
    <recommendedName>
        <fullName evidence="9">NAD(P) transhydrogenase subunit alpha part 1</fullName>
        <ecNumber evidence="3">7.1.1.1</ecNumber>
    </recommendedName>
    <alternativeName>
        <fullName evidence="11">Nicotinamide nucleotide transhydrogenase subunit alpha 1</fullName>
    </alternativeName>
    <alternativeName>
        <fullName evidence="10">Pyridine nucleotide transhydrogenase subunit alpha 1</fullName>
    </alternativeName>
</protein>
<dbReference type="SUPFAM" id="SSF51735">
    <property type="entry name" value="NAD(P)-binding Rossmann-fold domains"/>
    <property type="match status" value="1"/>
</dbReference>
<evidence type="ECO:0000259" key="13">
    <source>
        <dbReference type="SMART" id="SM01003"/>
    </source>
</evidence>
<dbReference type="RefSeq" id="WP_190292036.1">
    <property type="nucleotide sequence ID" value="NZ_JABFCZ010000014.1"/>
</dbReference>
<evidence type="ECO:0000259" key="12">
    <source>
        <dbReference type="SMART" id="SM01002"/>
    </source>
</evidence>
<evidence type="ECO:0000313" key="15">
    <source>
        <dbReference type="Proteomes" id="UP000598467"/>
    </source>
</evidence>
<dbReference type="InterPro" id="IPR007886">
    <property type="entry name" value="AlaDH/PNT_N"/>
</dbReference>
<evidence type="ECO:0000256" key="5">
    <source>
        <dbReference type="ARBA" id="ARBA00022857"/>
    </source>
</evidence>
<feature type="domain" description="Alanine dehydrogenase/pyridine nucleotide transhydrogenase N-terminal" evidence="13">
    <location>
        <begin position="4"/>
        <end position="139"/>
    </location>
</feature>
<keyword evidence="5" id="KW-0521">NADP</keyword>
<sequence length="379" mass="39731">MKIAVPRESDADETRVAATPDTVKKLIGLGATVSVEKGAGVASRILDADFKDAGATISASAAATLKDADVVLKVRRPNADELKAMKSGALVIATMDPYGHEDEVKAMAEAGVAAFAMEFMPRITRAQVMDVLSSQANLAGYQAVIEGAYEYDRAMPMMMTAAGTVPAARVFVMGAGVAGLQAIATARRLGAVVSATDVRPAAKEQVESLGAKFIAVEDEEFKQAETAGGYAKQMSEEYQKKQAELVASHIAKQDIVITTALIPGRPAPKLVSKDMLASMKPGSVIVDLAVERGGNVEGAKPGKVATVSNVKIVGHLNMAGRIGASASALYAKNLFAFLETMIDKETKSLKPDWEDQLVTATVLTRDGKVVHPAFAPAEA</sequence>
<evidence type="ECO:0000256" key="2">
    <source>
        <dbReference type="ARBA" id="ARBA00005689"/>
    </source>
</evidence>
<dbReference type="PROSITE" id="PS00837">
    <property type="entry name" value="ALADH_PNT_2"/>
    <property type="match status" value="1"/>
</dbReference>
<dbReference type="Proteomes" id="UP000598467">
    <property type="component" value="Unassembled WGS sequence"/>
</dbReference>
<dbReference type="GO" id="GO:0016491">
    <property type="term" value="F:oxidoreductase activity"/>
    <property type="evidence" value="ECO:0007669"/>
    <property type="project" value="UniProtKB-KW"/>
</dbReference>
<evidence type="ECO:0000256" key="8">
    <source>
        <dbReference type="ARBA" id="ARBA00048202"/>
    </source>
</evidence>
<dbReference type="InterPro" id="IPR036291">
    <property type="entry name" value="NAD(P)-bd_dom_sf"/>
</dbReference>
<dbReference type="InterPro" id="IPR008143">
    <property type="entry name" value="Ala_DH/PNT_CS2"/>
</dbReference>
<evidence type="ECO:0000256" key="9">
    <source>
        <dbReference type="ARBA" id="ARBA00071353"/>
    </source>
</evidence>
<name>A0A926P030_9HYPH</name>
<comment type="caution">
    <text evidence="14">The sequence shown here is derived from an EMBL/GenBank/DDBJ whole genome shotgun (WGS) entry which is preliminary data.</text>
</comment>
<dbReference type="GO" id="GO:0005886">
    <property type="term" value="C:plasma membrane"/>
    <property type="evidence" value="ECO:0007669"/>
    <property type="project" value="TreeGrafter"/>
</dbReference>
<comment type="similarity">
    <text evidence="2">Belongs to the AlaDH/PNT family.</text>
</comment>
<dbReference type="FunFam" id="3.40.50.720:FF:000188">
    <property type="entry name" value="NAD(P) transhydrogenase alpha subunit 1"/>
    <property type="match status" value="1"/>
</dbReference>
<evidence type="ECO:0000313" key="14">
    <source>
        <dbReference type="EMBL" id="MBD1547275.1"/>
    </source>
</evidence>
<evidence type="ECO:0000256" key="11">
    <source>
        <dbReference type="ARBA" id="ARBA00084087"/>
    </source>
</evidence>